<dbReference type="EMBL" id="JAIZAY010000004">
    <property type="protein sequence ID" value="KAJ8043599.1"/>
    <property type="molecule type" value="Genomic_DNA"/>
</dbReference>
<gene>
    <name evidence="2" type="ORF">HOLleu_10772</name>
</gene>
<reference evidence="2" key="1">
    <citation type="submission" date="2021-10" db="EMBL/GenBank/DDBJ databases">
        <title>Tropical sea cucumber genome reveals ecological adaptation and Cuvierian tubules defense mechanism.</title>
        <authorList>
            <person name="Chen T."/>
        </authorList>
    </citation>
    <scope>NUCLEOTIDE SEQUENCE</scope>
    <source>
        <strain evidence="2">Nanhai2018</strain>
        <tissue evidence="2">Muscle</tissue>
    </source>
</reference>
<feature type="transmembrane region" description="Helical" evidence="1">
    <location>
        <begin position="12"/>
        <end position="30"/>
    </location>
</feature>
<keyword evidence="1" id="KW-0812">Transmembrane</keyword>
<keyword evidence="1" id="KW-0472">Membrane</keyword>
<protein>
    <submittedName>
        <fullName evidence="2">Uncharacterized protein</fullName>
    </submittedName>
</protein>
<name>A0A9Q1CFC1_HOLLE</name>
<evidence type="ECO:0000313" key="2">
    <source>
        <dbReference type="EMBL" id="KAJ8043599.1"/>
    </source>
</evidence>
<accession>A0A9Q1CFC1</accession>
<proteinExistence type="predicted"/>
<sequence>MNYGRNALKRPLFGPVILMIYGVFGPTSQIRSKILWRFLTTFNLESSNSPQSLPVVKLLS</sequence>
<organism evidence="2 3">
    <name type="scientific">Holothuria leucospilota</name>
    <name type="common">Black long sea cucumber</name>
    <name type="synonym">Mertensiothuria leucospilota</name>
    <dbReference type="NCBI Taxonomy" id="206669"/>
    <lineage>
        <taxon>Eukaryota</taxon>
        <taxon>Metazoa</taxon>
        <taxon>Echinodermata</taxon>
        <taxon>Eleutherozoa</taxon>
        <taxon>Echinozoa</taxon>
        <taxon>Holothuroidea</taxon>
        <taxon>Aspidochirotacea</taxon>
        <taxon>Aspidochirotida</taxon>
        <taxon>Holothuriidae</taxon>
        <taxon>Holothuria</taxon>
    </lineage>
</organism>
<dbReference type="Proteomes" id="UP001152320">
    <property type="component" value="Chromosome 4"/>
</dbReference>
<evidence type="ECO:0000313" key="3">
    <source>
        <dbReference type="Proteomes" id="UP001152320"/>
    </source>
</evidence>
<dbReference type="AlphaFoldDB" id="A0A9Q1CFC1"/>
<keyword evidence="3" id="KW-1185">Reference proteome</keyword>
<evidence type="ECO:0000256" key="1">
    <source>
        <dbReference type="SAM" id="Phobius"/>
    </source>
</evidence>
<keyword evidence="1" id="KW-1133">Transmembrane helix</keyword>
<comment type="caution">
    <text evidence="2">The sequence shown here is derived from an EMBL/GenBank/DDBJ whole genome shotgun (WGS) entry which is preliminary data.</text>
</comment>